<protein>
    <submittedName>
        <fullName evidence="3">QueT transporter family protein</fullName>
    </submittedName>
</protein>
<keyword evidence="1" id="KW-0472">Membrane</keyword>
<organism evidence="2 4">
    <name type="scientific">Caldibacillus debilis</name>
    <dbReference type="NCBI Taxonomy" id="301148"/>
    <lineage>
        <taxon>Bacteria</taxon>
        <taxon>Bacillati</taxon>
        <taxon>Bacillota</taxon>
        <taxon>Bacilli</taxon>
        <taxon>Bacillales</taxon>
        <taxon>Bacillaceae</taxon>
        <taxon>Caldibacillus</taxon>
    </lineage>
</organism>
<evidence type="ECO:0000313" key="5">
    <source>
        <dbReference type="Proteomes" id="UP000257014"/>
    </source>
</evidence>
<dbReference type="OrthoDB" id="1706970at2"/>
<name>A0A150LD87_9BACI</name>
<dbReference type="Proteomes" id="UP000257014">
    <property type="component" value="Unassembled WGS sequence"/>
</dbReference>
<accession>A0A150LD87</accession>
<dbReference type="PATRIC" id="fig|301148.3.peg.1527"/>
<feature type="transmembrane region" description="Helical" evidence="1">
    <location>
        <begin position="128"/>
        <end position="151"/>
    </location>
</feature>
<keyword evidence="1" id="KW-1133">Transmembrane helix</keyword>
<evidence type="ECO:0000313" key="2">
    <source>
        <dbReference type="EMBL" id="KYD10313.1"/>
    </source>
</evidence>
<reference evidence="2 4" key="1">
    <citation type="submission" date="2016-01" db="EMBL/GenBank/DDBJ databases">
        <title>Draft Genome Sequences of Seven Thermophilic Sporeformers Isolated from Foods.</title>
        <authorList>
            <person name="Berendsen E.M."/>
            <person name="Wells-Bennik M.H."/>
            <person name="Krawcyk A.O."/>
            <person name="De Jong A."/>
            <person name="Holsappel S."/>
            <person name="Eijlander R.T."/>
            <person name="Kuipers O.P."/>
        </authorList>
    </citation>
    <scope>NUCLEOTIDE SEQUENCE [LARGE SCALE GENOMIC DNA]</scope>
    <source>
        <strain evidence="2 4">B4135</strain>
    </source>
</reference>
<gene>
    <name evidence="2" type="ORF">B4135_3488</name>
    <name evidence="3" type="ORF">C6P37_04525</name>
</gene>
<comment type="caution">
    <text evidence="2">The sequence shown here is derived from an EMBL/GenBank/DDBJ whole genome shotgun (WGS) entry which is preliminary data.</text>
</comment>
<dbReference type="AlphaFoldDB" id="A0A150LD87"/>
<evidence type="ECO:0000313" key="4">
    <source>
        <dbReference type="Proteomes" id="UP000075683"/>
    </source>
</evidence>
<dbReference type="EMBL" id="QEWE01000013">
    <property type="protein sequence ID" value="REJ29720.1"/>
    <property type="molecule type" value="Genomic_DNA"/>
</dbReference>
<dbReference type="Proteomes" id="UP000075683">
    <property type="component" value="Unassembled WGS sequence"/>
</dbReference>
<feature type="transmembrane region" description="Helical" evidence="1">
    <location>
        <begin position="72"/>
        <end position="89"/>
    </location>
</feature>
<feature type="transmembrane region" description="Helical" evidence="1">
    <location>
        <begin position="6"/>
        <end position="28"/>
    </location>
</feature>
<dbReference type="RefSeq" id="WP_061569786.1">
    <property type="nucleotide sequence ID" value="NZ_JBAIZG010000008.1"/>
</dbReference>
<dbReference type="PANTHER" id="PTHR40044:SF1">
    <property type="entry name" value="INTEGRAL MEMBRANE PROTEIN"/>
    <property type="match status" value="1"/>
</dbReference>
<dbReference type="PIRSF" id="PIRSF031501">
    <property type="entry name" value="QueT"/>
    <property type="match status" value="1"/>
</dbReference>
<proteinExistence type="predicted"/>
<sequence>MKLKTIAVNGIIAALYVAVSGVIQPIAFTNIQLRIPEIFNHLIVFDKRYFFGIVAGVFFANLFFSPMLPYDLYFGVGQSALALLATIFFSRLTKNIWARLLFNTGVFTFTMFLIAWELKIALDLPFFLSWLTTAAGEFIVMAIGMPLMHAIHKRVRFDKLL</sequence>
<reference evidence="3 5" key="2">
    <citation type="submission" date="2018-03" db="EMBL/GenBank/DDBJ databases">
        <authorList>
            <person name="Keele B.F."/>
        </authorList>
    </citation>
    <scope>NUCLEOTIDE SEQUENCE [LARGE SCALE GENOMIC DNA]</scope>
    <source>
        <strain evidence="3">ZCTH4_d</strain>
    </source>
</reference>
<dbReference type="STRING" id="301148.B4135_3488"/>
<dbReference type="InterPro" id="IPR010387">
    <property type="entry name" value="QueT"/>
</dbReference>
<dbReference type="Pfam" id="PF06177">
    <property type="entry name" value="QueT"/>
    <property type="match status" value="1"/>
</dbReference>
<feature type="transmembrane region" description="Helical" evidence="1">
    <location>
        <begin position="96"/>
        <end position="116"/>
    </location>
</feature>
<keyword evidence="1" id="KW-0812">Transmembrane</keyword>
<evidence type="ECO:0000256" key="1">
    <source>
        <dbReference type="SAM" id="Phobius"/>
    </source>
</evidence>
<dbReference type="PANTHER" id="PTHR40044">
    <property type="entry name" value="INTEGRAL MEMBRANE PROTEIN-RELATED"/>
    <property type="match status" value="1"/>
</dbReference>
<feature type="transmembrane region" description="Helical" evidence="1">
    <location>
        <begin position="49"/>
        <end position="66"/>
    </location>
</feature>
<dbReference type="EMBL" id="LQYT01000119">
    <property type="protein sequence ID" value="KYD10313.1"/>
    <property type="molecule type" value="Genomic_DNA"/>
</dbReference>
<evidence type="ECO:0000313" key="3">
    <source>
        <dbReference type="EMBL" id="REJ29720.1"/>
    </source>
</evidence>